<dbReference type="SMART" id="SM00306">
    <property type="entry name" value="HintN"/>
    <property type="match status" value="1"/>
</dbReference>
<keyword evidence="3" id="KW-0215">Deoxyribonucleotide synthesis</keyword>
<reference evidence="5" key="1">
    <citation type="submission" date="2018-03" db="EMBL/GenBank/DDBJ databases">
        <authorList>
            <consortium name="Urmite Genomes"/>
        </authorList>
    </citation>
    <scope>NUCLEOTIDE SEQUENCE [LARGE SCALE GENOMIC DNA]</scope>
    <source>
        <strain evidence="5">IHUMI-27.7</strain>
    </source>
</reference>
<dbReference type="InterPro" id="IPR013509">
    <property type="entry name" value="RNR_lsu_N"/>
</dbReference>
<gene>
    <name evidence="5" type="ORF">BRZCDTV_354</name>
</gene>
<evidence type="ECO:0000259" key="4">
    <source>
        <dbReference type="SMART" id="SM00306"/>
    </source>
</evidence>
<evidence type="ECO:0000256" key="3">
    <source>
        <dbReference type="RuleBase" id="RU003410"/>
    </source>
</evidence>
<proteinExistence type="inferred from homology"/>
<dbReference type="SUPFAM" id="SSF51294">
    <property type="entry name" value="Hedgehog/intein (Hint) domain"/>
    <property type="match status" value="1"/>
</dbReference>
<name>A0A2R8FF52_9VIRU</name>
<sequence length="1066" mass="120811">MHLCQGLKVNKEKVEKLLSSFSDYETVARNLGHDVENYDHLMLAGRLLIESKKKVTPANIETYCEAFSDFFDEKILFFFLQNKDALNKLLDDTSFTDYMYDWVGANVLYKTYIAKSEIPVNGVLYEESPRFWHLRVAAYMYHPNLTKVSMAYHDLCSQYILHATPTNINAGRKKPQPSSCFLLKIKDRLEDITLTGVHKVAQISKHNGGLGIDVSRVRHSNIKHAGMSQGLVAMIVMFNYVIRYVNQCFAPGSKVMTNSGLINIEDILPGQEVLTRDGTYCKVVKVLPHALQEEEKIYHITTPLGSAKALGEHPMLSLRPCASLPSHKLDLIYTPARDLCDGDVLFYPMGESKDVDYSEEELYIYGAAFASGRLEENKIILPAQGNVVSVLSKLGLSIELLSDDFVSFKLGGMIRITPNMMKNFPAAFYSLPQKKALSLYEGLCCNSNLFQSKYLEMYVGKSKYAKKENGYLVPITSIEKETCSFVYDLEVDKNHNFTTEVGLAHNGGRRKGAATIYTRPHHIDIVEFVELNQLTGDIYSRAHDIDLAVWTPWLFWKRVEEDGQWSLFCPALTKSLNKIWGIKFAQEYERLEKDESVPRKTIPARKLLEIICTNQQAGGRLYTLNGDGANQKSNQKNLGYISHGNLCLEVLQYSSSKEIAACNLAQISLPHMVENGEINYDLLARIAKRACENLNAVIDRAWFPFEEISRSNKKHRPMGIGVSGFAEMLHKLDLPFEDVTVRDLNKKIFACIYFNAVAQSIMLSIEEGMKEGLESKPYDSFAGSPASEGKFQFDLWAEEFDILKQNGIPCNRKKEDDLPVDPASWGQKSILLPNGDTLLPTYDDLRRCTLKYGWRNSLLIALMPTATSSIVLRNCESVEAHQTNIYSRKLQSGNYPMVNRFLIDDLEKIGLWNLNTVQLIQADEGSVSKLDRFVKAHPQLYPEFTGDYKRLAHIQKKYKTMWEIPQNLFIKLAAERARYVCQSQSTNLYFKYPQVSTLIKAQKFGFACGLKTLVYYIRQQPAVEALKITINHSILSFVNAVNKETKSPVFDRSKVVCTAEVCIACQ</sequence>
<dbReference type="InterPro" id="IPR030934">
    <property type="entry name" value="Intein_C"/>
</dbReference>
<accession>A0A2R8FF52</accession>
<comment type="similarity">
    <text evidence="1 3">Belongs to the ribonucleoside diphosphate reductase large chain family.</text>
</comment>
<comment type="catalytic activity">
    <reaction evidence="3">
        <text>a 2'-deoxyribonucleoside 5'-diphosphate + [thioredoxin]-disulfide + H2O = a ribonucleoside 5'-diphosphate + [thioredoxin]-dithiol</text>
        <dbReference type="Rhea" id="RHEA:23252"/>
        <dbReference type="Rhea" id="RHEA-COMP:10698"/>
        <dbReference type="Rhea" id="RHEA-COMP:10700"/>
        <dbReference type="ChEBI" id="CHEBI:15377"/>
        <dbReference type="ChEBI" id="CHEBI:29950"/>
        <dbReference type="ChEBI" id="CHEBI:50058"/>
        <dbReference type="ChEBI" id="CHEBI:57930"/>
        <dbReference type="ChEBI" id="CHEBI:73316"/>
        <dbReference type="EC" id="1.17.4.1"/>
    </reaction>
</comment>
<dbReference type="SUPFAM" id="SSF51998">
    <property type="entry name" value="PFL-like glycyl radical enzymes"/>
    <property type="match status" value="1"/>
</dbReference>
<dbReference type="Gene3D" id="3.20.70.20">
    <property type="match status" value="2"/>
</dbReference>
<dbReference type="InterPro" id="IPR003587">
    <property type="entry name" value="Hint_dom_N"/>
</dbReference>
<dbReference type="GO" id="GO:0005524">
    <property type="term" value="F:ATP binding"/>
    <property type="evidence" value="ECO:0007669"/>
    <property type="project" value="InterPro"/>
</dbReference>
<dbReference type="InterPro" id="IPR036844">
    <property type="entry name" value="Hint_dom_sf"/>
</dbReference>
<dbReference type="UniPathway" id="UPA00326"/>
<keyword evidence="2 3" id="KW-0560">Oxidoreductase</keyword>
<evidence type="ECO:0000256" key="2">
    <source>
        <dbReference type="ARBA" id="ARBA00023002"/>
    </source>
</evidence>
<dbReference type="CDD" id="cd00081">
    <property type="entry name" value="Hint"/>
    <property type="match status" value="1"/>
</dbReference>
<dbReference type="Pfam" id="PF00317">
    <property type="entry name" value="Ribonuc_red_lgN"/>
    <property type="match status" value="1"/>
</dbReference>
<dbReference type="InterPro" id="IPR008926">
    <property type="entry name" value="RNR_R1-su_N"/>
</dbReference>
<organism evidence="5">
    <name type="scientific">Brazilian cedratvirus IHUMI</name>
    <dbReference type="NCBI Taxonomy" id="2126980"/>
    <lineage>
        <taxon>Viruses</taxon>
        <taxon>Pithoviruses</taxon>
        <taxon>Orthocedratvirinae</taxon>
        <taxon>Alphacedratvirus</taxon>
        <taxon>Alphacedratvirus brasiliense</taxon>
    </lineage>
</organism>
<evidence type="ECO:0000256" key="1">
    <source>
        <dbReference type="ARBA" id="ARBA00010406"/>
    </source>
</evidence>
<dbReference type="GO" id="GO:0004748">
    <property type="term" value="F:ribonucleoside-diphosphate reductase activity, thioredoxin disulfide as acceptor"/>
    <property type="evidence" value="ECO:0007669"/>
    <property type="project" value="UniProtKB-EC"/>
</dbReference>
<evidence type="ECO:0000313" key="6">
    <source>
        <dbReference type="Proteomes" id="UP000273054"/>
    </source>
</evidence>
<comment type="function">
    <text evidence="3">Provides the precursors necessary for DNA synthesis. Catalyzes the biosynthesis of deoxyribonucleotides from the corresponding ribonucleotides.</text>
</comment>
<protein>
    <recommendedName>
        <fullName evidence="3">Ribonucleoside-diphosphate reductase</fullName>
        <ecNumber evidence="3">1.17.4.1</ecNumber>
    </recommendedName>
</protein>
<dbReference type="InterPro" id="IPR039718">
    <property type="entry name" value="Rrm1"/>
</dbReference>
<keyword evidence="6" id="KW-1185">Reference proteome</keyword>
<dbReference type="Pfam" id="PF02867">
    <property type="entry name" value="Ribonuc_red_lgC"/>
    <property type="match status" value="2"/>
</dbReference>
<dbReference type="GO" id="GO:0009263">
    <property type="term" value="P:deoxyribonucleotide biosynthetic process"/>
    <property type="evidence" value="ECO:0007669"/>
    <property type="project" value="UniProtKB-KW"/>
</dbReference>
<dbReference type="PROSITE" id="PS50818">
    <property type="entry name" value="INTEIN_C_TER"/>
    <property type="match status" value="1"/>
</dbReference>
<dbReference type="InterPro" id="IPR000788">
    <property type="entry name" value="RNR_lg_C"/>
</dbReference>
<dbReference type="PANTHER" id="PTHR11573">
    <property type="entry name" value="RIBONUCLEOSIDE-DIPHOSPHATE REDUCTASE LARGE CHAIN"/>
    <property type="match status" value="1"/>
</dbReference>
<feature type="domain" description="Hint" evidence="4">
    <location>
        <begin position="246"/>
        <end position="349"/>
    </location>
</feature>
<dbReference type="Proteomes" id="UP000273054">
    <property type="component" value="Segment"/>
</dbReference>
<dbReference type="SUPFAM" id="SSF48168">
    <property type="entry name" value="R1 subunit of ribonucleotide reductase, N-terminal domain"/>
    <property type="match status" value="1"/>
</dbReference>
<dbReference type="NCBIfam" id="TIGR02506">
    <property type="entry name" value="NrdE_NrdA"/>
    <property type="match status" value="1"/>
</dbReference>
<dbReference type="PANTHER" id="PTHR11573:SF6">
    <property type="entry name" value="RIBONUCLEOSIDE-DIPHOSPHATE REDUCTASE LARGE SUBUNIT"/>
    <property type="match status" value="1"/>
</dbReference>
<dbReference type="PRINTS" id="PR01183">
    <property type="entry name" value="RIBORDTASEM1"/>
</dbReference>
<dbReference type="EMBL" id="LT994651">
    <property type="protein sequence ID" value="SPN79451.1"/>
    <property type="molecule type" value="Genomic_DNA"/>
</dbReference>
<dbReference type="InterPro" id="IPR013346">
    <property type="entry name" value="NrdE_NrdA_C"/>
</dbReference>
<dbReference type="NCBIfam" id="TIGR01443">
    <property type="entry name" value="intein_Cterm"/>
    <property type="match status" value="1"/>
</dbReference>
<dbReference type="EC" id="1.17.4.1" evidence="3"/>
<evidence type="ECO:0000313" key="5">
    <source>
        <dbReference type="EMBL" id="SPN79451.1"/>
    </source>
</evidence>